<keyword evidence="1" id="KW-1133">Transmembrane helix</keyword>
<name>A0A1I7ZFW1_9BILA</name>
<accession>A0A1I7ZFW1</accession>
<dbReference type="Proteomes" id="UP000095287">
    <property type="component" value="Unplaced"/>
</dbReference>
<evidence type="ECO:0000313" key="3">
    <source>
        <dbReference type="WBParaSite" id="L893_g25778.t1"/>
    </source>
</evidence>
<dbReference type="AlphaFoldDB" id="A0A1I7ZFW1"/>
<evidence type="ECO:0000313" key="2">
    <source>
        <dbReference type="Proteomes" id="UP000095287"/>
    </source>
</evidence>
<sequence>MPKQEFETSDYVAPLCVAAVFAAVVFVVAVFLNFFCILKDDDETVFEKMGQRNNLRLGRPNSGFSKKEYKIVSDEKQLIN</sequence>
<organism evidence="2 3">
    <name type="scientific">Steinernema glaseri</name>
    <dbReference type="NCBI Taxonomy" id="37863"/>
    <lineage>
        <taxon>Eukaryota</taxon>
        <taxon>Metazoa</taxon>
        <taxon>Ecdysozoa</taxon>
        <taxon>Nematoda</taxon>
        <taxon>Chromadorea</taxon>
        <taxon>Rhabditida</taxon>
        <taxon>Tylenchina</taxon>
        <taxon>Panagrolaimomorpha</taxon>
        <taxon>Strongyloidoidea</taxon>
        <taxon>Steinernematidae</taxon>
        <taxon>Steinernema</taxon>
    </lineage>
</organism>
<evidence type="ECO:0000256" key="1">
    <source>
        <dbReference type="SAM" id="Phobius"/>
    </source>
</evidence>
<keyword evidence="1" id="KW-0472">Membrane</keyword>
<keyword evidence="2" id="KW-1185">Reference proteome</keyword>
<keyword evidence="1" id="KW-0812">Transmembrane</keyword>
<feature type="transmembrane region" description="Helical" evidence="1">
    <location>
        <begin position="12"/>
        <end position="38"/>
    </location>
</feature>
<dbReference type="WBParaSite" id="L893_g25778.t1">
    <property type="protein sequence ID" value="L893_g25778.t1"/>
    <property type="gene ID" value="L893_g25778"/>
</dbReference>
<reference evidence="3" key="1">
    <citation type="submission" date="2016-11" db="UniProtKB">
        <authorList>
            <consortium name="WormBaseParasite"/>
        </authorList>
    </citation>
    <scope>IDENTIFICATION</scope>
</reference>
<dbReference type="Pfam" id="PF21525">
    <property type="entry name" value="Nlp36"/>
    <property type="match status" value="1"/>
</dbReference>
<protein>
    <submittedName>
        <fullName evidence="3">Col_cuticle_N domain-containing protein</fullName>
    </submittedName>
</protein>
<proteinExistence type="predicted"/>